<dbReference type="EnsemblFungi" id="PTTG_27500-t43_1">
    <property type="protein sequence ID" value="PTTG_27500-t43_1-p1"/>
    <property type="gene ID" value="PTTG_27500"/>
</dbReference>
<reference evidence="3" key="4">
    <citation type="submission" date="2025-05" db="UniProtKB">
        <authorList>
            <consortium name="EnsemblFungi"/>
        </authorList>
    </citation>
    <scope>IDENTIFICATION</scope>
    <source>
        <strain evidence="3">isolate 1-1 / race 1 (BBBD)</strain>
    </source>
</reference>
<reference evidence="2" key="2">
    <citation type="submission" date="2016-05" db="EMBL/GenBank/DDBJ databases">
        <title>Comparative analysis highlights variable genome content of wheat rusts and divergence of the mating loci.</title>
        <authorList>
            <person name="Cuomo C.A."/>
            <person name="Bakkeren G."/>
            <person name="Szabo L."/>
            <person name="Khalil H."/>
            <person name="Joly D."/>
            <person name="Goldberg J."/>
            <person name="Young S."/>
            <person name="Zeng Q."/>
            <person name="Fellers J."/>
        </authorList>
    </citation>
    <scope>NUCLEOTIDE SEQUENCE [LARGE SCALE GENOMIC DNA]</scope>
    <source>
        <strain evidence="2">1-1 BBBD Race 1</strain>
    </source>
</reference>
<evidence type="ECO:0000313" key="2">
    <source>
        <dbReference type="EMBL" id="OAV92836.1"/>
    </source>
</evidence>
<accession>A0A180GJ79</accession>
<dbReference type="EMBL" id="ADAS02000058">
    <property type="protein sequence ID" value="OAV92836.1"/>
    <property type="molecule type" value="Genomic_DNA"/>
</dbReference>
<dbReference type="Proteomes" id="UP000005240">
    <property type="component" value="Unassembled WGS sequence"/>
</dbReference>
<reference evidence="3 4" key="3">
    <citation type="journal article" date="2017" name="G3 (Bethesda)">
        <title>Comparative analysis highlights variable genome content of wheat rusts and divergence of the mating loci.</title>
        <authorList>
            <person name="Cuomo C.A."/>
            <person name="Bakkeren G."/>
            <person name="Khalil H.B."/>
            <person name="Panwar V."/>
            <person name="Joly D."/>
            <person name="Linning R."/>
            <person name="Sakthikumar S."/>
            <person name="Song X."/>
            <person name="Adiconis X."/>
            <person name="Fan L."/>
            <person name="Goldberg J.M."/>
            <person name="Levin J.Z."/>
            <person name="Young S."/>
            <person name="Zeng Q."/>
            <person name="Anikster Y."/>
            <person name="Bruce M."/>
            <person name="Wang M."/>
            <person name="Yin C."/>
            <person name="McCallum B."/>
            <person name="Szabo L.J."/>
            <person name="Hulbert S."/>
            <person name="Chen X."/>
            <person name="Fellers J.P."/>
        </authorList>
    </citation>
    <scope>NUCLEOTIDE SEQUENCE</scope>
    <source>
        <strain evidence="3">isolate 1-1 / race 1 (BBBD)</strain>
        <strain evidence="4">Isolate 1-1 / race 1 (BBBD)</strain>
    </source>
</reference>
<evidence type="ECO:0008006" key="5">
    <source>
        <dbReference type="Google" id="ProtNLM"/>
    </source>
</evidence>
<protein>
    <recommendedName>
        <fullName evidence="5">Secreted protein</fullName>
    </recommendedName>
</protein>
<dbReference type="VEuPathDB" id="FungiDB:PTTG_27500"/>
<keyword evidence="1" id="KW-0732">Signal</keyword>
<organism evidence="2">
    <name type="scientific">Puccinia triticina (isolate 1-1 / race 1 (BBBD))</name>
    <name type="common">Brown leaf rust fungus</name>
    <dbReference type="NCBI Taxonomy" id="630390"/>
    <lineage>
        <taxon>Eukaryota</taxon>
        <taxon>Fungi</taxon>
        <taxon>Dikarya</taxon>
        <taxon>Basidiomycota</taxon>
        <taxon>Pucciniomycotina</taxon>
        <taxon>Pucciniomycetes</taxon>
        <taxon>Pucciniales</taxon>
        <taxon>Pucciniaceae</taxon>
        <taxon>Puccinia</taxon>
    </lineage>
</organism>
<feature type="signal peptide" evidence="1">
    <location>
        <begin position="1"/>
        <end position="23"/>
    </location>
</feature>
<name>A0A180GJ79_PUCT1</name>
<reference evidence="2" key="1">
    <citation type="submission" date="2009-11" db="EMBL/GenBank/DDBJ databases">
        <authorList>
            <consortium name="The Broad Institute Genome Sequencing Platform"/>
            <person name="Ward D."/>
            <person name="Feldgarden M."/>
            <person name="Earl A."/>
            <person name="Young S.K."/>
            <person name="Zeng Q."/>
            <person name="Koehrsen M."/>
            <person name="Alvarado L."/>
            <person name="Berlin A."/>
            <person name="Bochicchio J."/>
            <person name="Borenstein D."/>
            <person name="Chapman S.B."/>
            <person name="Chen Z."/>
            <person name="Engels R."/>
            <person name="Freedman E."/>
            <person name="Gellesch M."/>
            <person name="Goldberg J."/>
            <person name="Griggs A."/>
            <person name="Gujja S."/>
            <person name="Heilman E."/>
            <person name="Heiman D."/>
            <person name="Hepburn T."/>
            <person name="Howarth C."/>
            <person name="Jen D."/>
            <person name="Larson L."/>
            <person name="Lewis B."/>
            <person name="Mehta T."/>
            <person name="Park D."/>
            <person name="Pearson M."/>
            <person name="Roberts A."/>
            <person name="Saif S."/>
            <person name="Shea T."/>
            <person name="Shenoy N."/>
            <person name="Sisk P."/>
            <person name="Stolte C."/>
            <person name="Sykes S."/>
            <person name="Thomson T."/>
            <person name="Walk T."/>
            <person name="White J."/>
            <person name="Yandava C."/>
            <person name="Izard J."/>
            <person name="Baranova O.V."/>
            <person name="Blanton J.M."/>
            <person name="Tanner A.C."/>
            <person name="Dewhirst F.E."/>
            <person name="Haas B."/>
            <person name="Nusbaum C."/>
            <person name="Birren B."/>
        </authorList>
    </citation>
    <scope>NUCLEOTIDE SEQUENCE [LARGE SCALE GENOMIC DNA]</scope>
    <source>
        <strain evidence="2">1-1 BBBD Race 1</strain>
    </source>
</reference>
<proteinExistence type="predicted"/>
<evidence type="ECO:0000313" key="3">
    <source>
        <dbReference type="EnsemblFungi" id="PTTG_27500-t43_1-p1"/>
    </source>
</evidence>
<dbReference type="AlphaFoldDB" id="A0A180GJ79"/>
<gene>
    <name evidence="2" type="ORF">PTTG_27500</name>
</gene>
<evidence type="ECO:0000313" key="4">
    <source>
        <dbReference type="Proteomes" id="UP000005240"/>
    </source>
</evidence>
<sequence>MKLSTIMQRIALKVLLLSPTIWCNHVVICAHCHELSADECVLPNFPSLAPCRGKLPQAQGGGPCLKPRIQRYSQCRRSECGRFTGQNLRIGGQACKHWIKYKIPSDICAHCGHPTAFQCELTYYPNLAPCKVLLSNGEECGAVRTQRYSQCIRSECRRFTGQNLEVASEGCFHWNNYKIPEFYNFLSVDQEE</sequence>
<feature type="chain" id="PRO_5008109958" description="Secreted protein" evidence="1">
    <location>
        <begin position="24"/>
        <end position="192"/>
    </location>
</feature>
<evidence type="ECO:0000256" key="1">
    <source>
        <dbReference type="SAM" id="SignalP"/>
    </source>
</evidence>
<keyword evidence="4" id="KW-1185">Reference proteome</keyword>